<gene>
    <name evidence="5" type="ORF">ACFFGX_12105</name>
</gene>
<evidence type="ECO:0000256" key="3">
    <source>
        <dbReference type="ARBA" id="ARBA00022777"/>
    </source>
</evidence>
<evidence type="ECO:0000259" key="4">
    <source>
        <dbReference type="Pfam" id="PF07804"/>
    </source>
</evidence>
<dbReference type="InterPro" id="IPR012893">
    <property type="entry name" value="HipA-like_C"/>
</dbReference>
<dbReference type="Proteomes" id="UP001589891">
    <property type="component" value="Unassembled WGS sequence"/>
</dbReference>
<organism evidence="5 6">
    <name type="scientific">Azorhizophilus paspali</name>
    <name type="common">Azotobacter paspali</name>
    <dbReference type="NCBI Taxonomy" id="69963"/>
    <lineage>
        <taxon>Bacteria</taxon>
        <taxon>Pseudomonadati</taxon>
        <taxon>Pseudomonadota</taxon>
        <taxon>Gammaproteobacteria</taxon>
        <taxon>Pseudomonadales</taxon>
        <taxon>Pseudomonadaceae</taxon>
        <taxon>Azorhizophilus</taxon>
    </lineage>
</organism>
<protein>
    <submittedName>
        <fullName evidence="5">Type II toxin-antitoxin system HipA family toxin</fullName>
    </submittedName>
</protein>
<dbReference type="EMBL" id="JBHLSS010000074">
    <property type="protein sequence ID" value="MFC0710264.1"/>
    <property type="molecule type" value="Genomic_DNA"/>
</dbReference>
<dbReference type="PIRSF" id="PIRSF028135">
    <property type="entry name" value="UCP028135_HipA-like"/>
    <property type="match status" value="1"/>
</dbReference>
<keyword evidence="2" id="KW-0808">Transferase</keyword>
<dbReference type="InterPro" id="IPR052028">
    <property type="entry name" value="HipA_Ser/Thr_kinase"/>
</dbReference>
<evidence type="ECO:0000313" key="6">
    <source>
        <dbReference type="Proteomes" id="UP001589891"/>
    </source>
</evidence>
<dbReference type="Pfam" id="PF07804">
    <property type="entry name" value="HipA_C"/>
    <property type="match status" value="1"/>
</dbReference>
<comment type="similarity">
    <text evidence="1">Belongs to the HipA Ser/Thr kinase family.</text>
</comment>
<keyword evidence="6" id="KW-1185">Reference proteome</keyword>
<name>A0ABV6SMV0_AZOPA</name>
<evidence type="ECO:0000256" key="2">
    <source>
        <dbReference type="ARBA" id="ARBA00022679"/>
    </source>
</evidence>
<keyword evidence="3" id="KW-0418">Kinase</keyword>
<comment type="caution">
    <text evidence="5">The sequence shown here is derived from an EMBL/GenBank/DDBJ whole genome shotgun (WGS) entry which is preliminary data.</text>
</comment>
<accession>A0ABV6SMV0</accession>
<dbReference type="RefSeq" id="WP_376946124.1">
    <property type="nucleotide sequence ID" value="NZ_CP171449.1"/>
</dbReference>
<reference evidence="5 6" key="1">
    <citation type="submission" date="2024-09" db="EMBL/GenBank/DDBJ databases">
        <authorList>
            <person name="Sun Q."/>
            <person name="Mori K."/>
        </authorList>
    </citation>
    <scope>NUCLEOTIDE SEQUENCE [LARGE SCALE GENOMIC DNA]</scope>
    <source>
        <strain evidence="5 6">NCAIM B.01794</strain>
    </source>
</reference>
<dbReference type="InterPro" id="IPR016869">
    <property type="entry name" value="UCP028135_HipA-like"/>
</dbReference>
<dbReference type="PANTHER" id="PTHR37419">
    <property type="entry name" value="SERINE/THREONINE-PROTEIN KINASE TOXIN HIPA"/>
    <property type="match status" value="1"/>
</dbReference>
<evidence type="ECO:0000256" key="1">
    <source>
        <dbReference type="ARBA" id="ARBA00010164"/>
    </source>
</evidence>
<dbReference type="PANTHER" id="PTHR37419:SF8">
    <property type="entry name" value="TOXIN YJJJ"/>
    <property type="match status" value="1"/>
</dbReference>
<sequence>METITLQVYLNGQWHDAMRVSFDAPEDGLRSRCSARYEADYLVAHLDELGTLKAAAVSTVFPLGWEDYRGIAPAFLHDIVPAGAARRHILARMAVPLGAPEEFFLLQHCTMAPVGNLRVKESVAAPREPVGFPRAEVIRRDIRFLDHAYERGAAIGGATGAGGEAPKLLLAEDAAGNLHPDAGLPDAEVCRHWFVKFPRNSGTETDRVILRSEYCYYRALNRLGIETISAEGLAYEEAEKPSLWMRRFDRRVGPHGVERIAVESAYSLCGVTRPGSRMEHVEVVARLAETWDAAGQAAEIPAMVAEYLRRDLLNQILGNTDNHGRNLSILRTRERIDLAPIYDFAPMAMDPEGVVRTTRWPEGIERFDGTDWRAACNALARWSDPEWLFERLRDDARQLLALPDLLAELGLPEQTWRAPTIPLSRLETTLRRWGLL</sequence>
<evidence type="ECO:0000313" key="5">
    <source>
        <dbReference type="EMBL" id="MFC0710264.1"/>
    </source>
</evidence>
<feature type="domain" description="HipA-like C-terminal" evidence="4">
    <location>
        <begin position="160"/>
        <end position="352"/>
    </location>
</feature>
<proteinExistence type="inferred from homology"/>